<reference evidence="1" key="1">
    <citation type="submission" date="2011-04" db="EMBL/GenBank/DDBJ databases">
        <title>A Study on the Transcriptome of Antimicrobial Peptides in the Rana amurensis.</title>
        <authorList>
            <person name="Xia R."/>
            <person name="Ji J."/>
            <person name="Liu G."/>
            <person name="Xu Y."/>
        </authorList>
    </citation>
    <scope>NUCLEOTIDE SEQUENCE</scope>
    <source>
        <tissue evidence="1">Skin</tissue>
    </source>
</reference>
<feature type="non-terminal residue" evidence="1">
    <location>
        <position position="1"/>
    </location>
</feature>
<dbReference type="AlphaFoldDB" id="G4Y018"/>
<dbReference type="EMBL" id="JF922743">
    <property type="protein sequence ID" value="AEP84614.1"/>
    <property type="molecule type" value="mRNA"/>
</dbReference>
<sequence>GMISLSLCQQGECVAEEDLKKLAKALGANKVLGQIVRFANSAARDTTQNVLSAITCKI</sequence>
<evidence type="ECO:0000313" key="1">
    <source>
        <dbReference type="EMBL" id="AEP84614.1"/>
    </source>
</evidence>
<proteinExistence type="evidence at transcript level"/>
<protein>
    <submittedName>
        <fullName evidence="1">Ranacyclin-2AM protein</fullName>
    </submittedName>
</protein>
<name>G4Y018_RANAM</name>
<organism evidence="1">
    <name type="scientific">Rana amurensis</name>
    <name type="common">Siberian wood frog</name>
    <dbReference type="NCBI Taxonomy" id="109177"/>
    <lineage>
        <taxon>Eukaryota</taxon>
        <taxon>Metazoa</taxon>
        <taxon>Chordata</taxon>
        <taxon>Craniata</taxon>
        <taxon>Vertebrata</taxon>
        <taxon>Euteleostomi</taxon>
        <taxon>Amphibia</taxon>
        <taxon>Batrachia</taxon>
        <taxon>Anura</taxon>
        <taxon>Neobatrachia</taxon>
        <taxon>Ranoidea</taxon>
        <taxon>Ranidae</taxon>
        <taxon>Rana</taxon>
        <taxon>Rana</taxon>
    </lineage>
</organism>
<accession>G4Y018</accession>